<organism evidence="1 2">
    <name type="scientific">Flavobacterium shii</name>
    <dbReference type="NCBI Taxonomy" id="2987687"/>
    <lineage>
        <taxon>Bacteria</taxon>
        <taxon>Pseudomonadati</taxon>
        <taxon>Bacteroidota</taxon>
        <taxon>Flavobacteriia</taxon>
        <taxon>Flavobacteriales</taxon>
        <taxon>Flavobacteriaceae</taxon>
        <taxon>Flavobacterium</taxon>
    </lineage>
</organism>
<dbReference type="Proteomes" id="UP001151079">
    <property type="component" value="Unassembled WGS sequence"/>
</dbReference>
<gene>
    <name evidence="1" type="ORF">OIU83_04430</name>
</gene>
<evidence type="ECO:0000313" key="2">
    <source>
        <dbReference type="Proteomes" id="UP001151079"/>
    </source>
</evidence>
<keyword evidence="2" id="KW-1185">Reference proteome</keyword>
<protein>
    <recommendedName>
        <fullName evidence="3">Lipoprotein</fullName>
    </recommendedName>
</protein>
<sequence>MKKIASLVLFAFLLNGCDDGNLSVDIINFEDTATLSCTTNNIIYKLKEQESLLLSIPTTAFTNEPSASISTPTLINIDDSQNRVIYRAYNGKVAASNICDIIPPATPAVSEQWTASSGVIQMYITSILKVDDTDNSSRITGYNYNIVFKNITFQKPTGPQTYETFAFGDYQTTLTPPTLKYKALAEQCTDSKQIYNYDIGSSITIDNIDPALIVNEVTPVNAPRTGLINDTTNKVFYRTYNGSLSADYFCKATLPATPTVNQTWAGANGVSGVSGIIEITTTTLGNNFQHTITLKNVTLQKGNSSFRLGNSYVLGQLITIGN</sequence>
<accession>A0A9X2Z9M8</accession>
<dbReference type="EMBL" id="JAOZEW010000003">
    <property type="protein sequence ID" value="MCV9926881.1"/>
    <property type="molecule type" value="Genomic_DNA"/>
</dbReference>
<name>A0A9X2Z9M8_9FLAO</name>
<comment type="caution">
    <text evidence="1">The sequence shown here is derived from an EMBL/GenBank/DDBJ whole genome shotgun (WGS) entry which is preliminary data.</text>
</comment>
<evidence type="ECO:0008006" key="3">
    <source>
        <dbReference type="Google" id="ProtNLM"/>
    </source>
</evidence>
<evidence type="ECO:0000313" key="1">
    <source>
        <dbReference type="EMBL" id="MCV9926881.1"/>
    </source>
</evidence>
<dbReference type="AlphaFoldDB" id="A0A9X2Z9M8"/>
<reference evidence="1" key="1">
    <citation type="submission" date="2022-10" db="EMBL/GenBank/DDBJ databases">
        <title>Two novel species of Flavobacterium.</title>
        <authorList>
            <person name="Liu Q."/>
            <person name="Xin Y.-H."/>
        </authorList>
    </citation>
    <scope>NUCLEOTIDE SEQUENCE</scope>
    <source>
        <strain evidence="1">LS1R49</strain>
    </source>
</reference>
<proteinExistence type="predicted"/>
<dbReference type="RefSeq" id="WP_264205060.1">
    <property type="nucleotide sequence ID" value="NZ_JAOZEW010000003.1"/>
</dbReference>